<comment type="similarity">
    <text evidence="1">Belongs to the FAH family.</text>
</comment>
<evidence type="ECO:0000259" key="3">
    <source>
        <dbReference type="Pfam" id="PF01557"/>
    </source>
</evidence>
<dbReference type="Gene3D" id="3.90.850.10">
    <property type="entry name" value="Fumarylacetoacetase-like, C-terminal domain"/>
    <property type="match status" value="1"/>
</dbReference>
<dbReference type="Pfam" id="PF01557">
    <property type="entry name" value="FAA_hydrolase"/>
    <property type="match status" value="1"/>
</dbReference>
<evidence type="ECO:0000259" key="4">
    <source>
        <dbReference type="Pfam" id="PF10370"/>
    </source>
</evidence>
<dbReference type="PANTHER" id="PTHR11820">
    <property type="entry name" value="ACYLPYRUVASE"/>
    <property type="match status" value="1"/>
</dbReference>
<evidence type="ECO:0000313" key="5">
    <source>
        <dbReference type="EMBL" id="TDX50941.1"/>
    </source>
</evidence>
<dbReference type="Gene3D" id="2.30.30.370">
    <property type="entry name" value="FAH"/>
    <property type="match status" value="1"/>
</dbReference>
<keyword evidence="6" id="KW-1185">Reference proteome</keyword>
<gene>
    <name evidence="5" type="ORF">C7959_11718</name>
</gene>
<reference evidence="5 6" key="1">
    <citation type="submission" date="2019-03" db="EMBL/GenBank/DDBJ databases">
        <title>Subsurface microbial communities from deep shales in Ohio and West Virginia, USA.</title>
        <authorList>
            <person name="Wrighton K."/>
        </authorList>
    </citation>
    <scope>NUCLEOTIDE SEQUENCE [LARGE SCALE GENOMIC DNA]</scope>
    <source>
        <strain evidence="5 6">MSL 6dP</strain>
    </source>
</reference>
<dbReference type="GO" id="GO:0016853">
    <property type="term" value="F:isomerase activity"/>
    <property type="evidence" value="ECO:0007669"/>
    <property type="project" value="UniProtKB-ARBA"/>
</dbReference>
<sequence length="252" mass="28327">MKFLRFKKEEKVSYGVLEEGIIREIKGDIYNDYQISDRNYLLSEVDLLAPCEPSKIICVGLNYRDHAKELDMDLPKEPVIFLKPVTSIIGPNTKVKYPKISQQVDYEAELAVVVKNQIREIEAAEVGDYILGYTCFNDITARDLQNRDGQWTRAKSFDTFAPVGPIIETEVNPNDLQVQLFHNGKVKQNSHTKQMIFEIEYLVSFISQVMTLNPGDIIATGTPPGVGSVEVGDDLEVKIEGIGSLKSQIDQA</sequence>
<name>A0A4V3GY80_9FIRM</name>
<dbReference type="PANTHER" id="PTHR11820:SF7">
    <property type="entry name" value="ACYLPYRUVASE FAHD1, MITOCHONDRIAL"/>
    <property type="match status" value="1"/>
</dbReference>
<dbReference type="GO" id="GO:0018773">
    <property type="term" value="F:acetylpyruvate hydrolase activity"/>
    <property type="evidence" value="ECO:0007669"/>
    <property type="project" value="TreeGrafter"/>
</dbReference>
<keyword evidence="2" id="KW-0479">Metal-binding</keyword>
<evidence type="ECO:0000256" key="2">
    <source>
        <dbReference type="ARBA" id="ARBA00022723"/>
    </source>
</evidence>
<dbReference type="AlphaFoldDB" id="A0A4V3GY80"/>
<dbReference type="GO" id="GO:0046872">
    <property type="term" value="F:metal ion binding"/>
    <property type="evidence" value="ECO:0007669"/>
    <property type="project" value="UniProtKB-KW"/>
</dbReference>
<dbReference type="FunFam" id="3.90.850.10:FF:000002">
    <property type="entry name" value="2-hydroxyhepta-2,4-diene-1,7-dioate isomerase"/>
    <property type="match status" value="1"/>
</dbReference>
<feature type="domain" description="Fumarylacetoacetase-like C-terminal" evidence="3">
    <location>
        <begin position="55"/>
        <end position="249"/>
    </location>
</feature>
<dbReference type="InterPro" id="IPR011234">
    <property type="entry name" value="Fumarylacetoacetase-like_C"/>
</dbReference>
<dbReference type="STRING" id="926561.GCA_000379025_02139"/>
<evidence type="ECO:0000256" key="1">
    <source>
        <dbReference type="ARBA" id="ARBA00010211"/>
    </source>
</evidence>
<dbReference type="Pfam" id="PF10370">
    <property type="entry name" value="Rv2993c-like_N"/>
    <property type="match status" value="1"/>
</dbReference>
<comment type="caution">
    <text evidence="5">The sequence shown here is derived from an EMBL/GenBank/DDBJ whole genome shotgun (WGS) entry which is preliminary data.</text>
</comment>
<dbReference type="InterPro" id="IPR018833">
    <property type="entry name" value="Rv2993c-like_N"/>
</dbReference>
<dbReference type="GO" id="GO:0019752">
    <property type="term" value="P:carboxylic acid metabolic process"/>
    <property type="evidence" value="ECO:0007669"/>
    <property type="project" value="UniProtKB-ARBA"/>
</dbReference>
<dbReference type="EMBL" id="SOEG01000017">
    <property type="protein sequence ID" value="TDX50941.1"/>
    <property type="molecule type" value="Genomic_DNA"/>
</dbReference>
<dbReference type="Proteomes" id="UP000295832">
    <property type="component" value="Unassembled WGS sequence"/>
</dbReference>
<feature type="domain" description="Rv2993c-like N-terminal" evidence="4">
    <location>
        <begin position="1"/>
        <end position="50"/>
    </location>
</feature>
<accession>A0A4V3GY80</accession>
<organism evidence="5 6">
    <name type="scientific">Orenia marismortui</name>
    <dbReference type="NCBI Taxonomy" id="46469"/>
    <lineage>
        <taxon>Bacteria</taxon>
        <taxon>Bacillati</taxon>
        <taxon>Bacillota</taxon>
        <taxon>Clostridia</taxon>
        <taxon>Halanaerobiales</taxon>
        <taxon>Halobacteroidaceae</taxon>
        <taxon>Orenia</taxon>
    </lineage>
</organism>
<dbReference type="RefSeq" id="WP_134117210.1">
    <property type="nucleotide sequence ID" value="NZ_SOEG01000017.1"/>
</dbReference>
<dbReference type="InterPro" id="IPR036663">
    <property type="entry name" value="Fumarylacetoacetase_C_sf"/>
</dbReference>
<protein>
    <submittedName>
        <fullName evidence="5">2-keto-4-pentenoate hydratase/2-oxohepta-3-ene-1,7-dioic acid hydratase in catechol pathway</fullName>
    </submittedName>
</protein>
<dbReference type="SUPFAM" id="SSF56529">
    <property type="entry name" value="FAH"/>
    <property type="match status" value="1"/>
</dbReference>
<proteinExistence type="inferred from homology"/>
<evidence type="ECO:0000313" key="6">
    <source>
        <dbReference type="Proteomes" id="UP000295832"/>
    </source>
</evidence>